<feature type="compositionally biased region" description="Basic and acidic residues" evidence="1">
    <location>
        <begin position="20"/>
        <end position="41"/>
    </location>
</feature>
<sequence length="281" mass="31813">MDHIVKALRGLNLGKSSKPHSPEKPPRRNSEAHTDRDKSKEADELLRLLATNLISYALRKYLSSSHNKKRIAAGGVEIDHVILQAIGEKVLEKVLQAVCAAAEAPERQHDRSNSAERRRRRRRENEEQYRRGRRRSPRSESADRRRRERRHRRDHGSPRRESHAADNPVITITPPDEHETAAPEAPASSSSQRSSRRRVTRADRAEMIVPLDGLRGDLEALSERLIDLSARAALPEGKAGHGDCDFYEKFVEKSGPVQDVIGEVLGKIREVEEADVKGKRR</sequence>
<dbReference type="AlphaFoldDB" id="A0A8K0TJC5"/>
<feature type="region of interest" description="Disordered" evidence="1">
    <location>
        <begin position="101"/>
        <end position="201"/>
    </location>
</feature>
<dbReference type="OrthoDB" id="10453773at2759"/>
<name>A0A8K0TJC5_9PEZI</name>
<reference evidence="2" key="1">
    <citation type="journal article" date="2021" name="Nat. Commun.">
        <title>Genetic determinants of endophytism in the Arabidopsis root mycobiome.</title>
        <authorList>
            <person name="Mesny F."/>
            <person name="Miyauchi S."/>
            <person name="Thiergart T."/>
            <person name="Pickel B."/>
            <person name="Atanasova L."/>
            <person name="Karlsson M."/>
            <person name="Huettel B."/>
            <person name="Barry K.W."/>
            <person name="Haridas S."/>
            <person name="Chen C."/>
            <person name="Bauer D."/>
            <person name="Andreopoulos W."/>
            <person name="Pangilinan J."/>
            <person name="LaButti K."/>
            <person name="Riley R."/>
            <person name="Lipzen A."/>
            <person name="Clum A."/>
            <person name="Drula E."/>
            <person name="Henrissat B."/>
            <person name="Kohler A."/>
            <person name="Grigoriev I.V."/>
            <person name="Martin F.M."/>
            <person name="Hacquard S."/>
        </authorList>
    </citation>
    <scope>NUCLEOTIDE SEQUENCE</scope>
    <source>
        <strain evidence="2">MPI-CAGE-AT-0016</strain>
    </source>
</reference>
<evidence type="ECO:0000256" key="1">
    <source>
        <dbReference type="SAM" id="MobiDB-lite"/>
    </source>
</evidence>
<evidence type="ECO:0000313" key="2">
    <source>
        <dbReference type="EMBL" id="KAH7361478.1"/>
    </source>
</evidence>
<keyword evidence="3" id="KW-1185">Reference proteome</keyword>
<feature type="compositionally biased region" description="Basic and acidic residues" evidence="1">
    <location>
        <begin position="104"/>
        <end position="116"/>
    </location>
</feature>
<organism evidence="2 3">
    <name type="scientific">Plectosphaerella cucumerina</name>
    <dbReference type="NCBI Taxonomy" id="40658"/>
    <lineage>
        <taxon>Eukaryota</taxon>
        <taxon>Fungi</taxon>
        <taxon>Dikarya</taxon>
        <taxon>Ascomycota</taxon>
        <taxon>Pezizomycotina</taxon>
        <taxon>Sordariomycetes</taxon>
        <taxon>Hypocreomycetidae</taxon>
        <taxon>Glomerellales</taxon>
        <taxon>Plectosphaerellaceae</taxon>
        <taxon>Plectosphaerella</taxon>
    </lineage>
</organism>
<feature type="region of interest" description="Disordered" evidence="1">
    <location>
        <begin position="9"/>
        <end position="41"/>
    </location>
</feature>
<dbReference type="EMBL" id="JAGPXD010000003">
    <property type="protein sequence ID" value="KAH7361478.1"/>
    <property type="molecule type" value="Genomic_DNA"/>
</dbReference>
<dbReference type="Proteomes" id="UP000813385">
    <property type="component" value="Unassembled WGS sequence"/>
</dbReference>
<proteinExistence type="predicted"/>
<feature type="compositionally biased region" description="Low complexity" evidence="1">
    <location>
        <begin position="182"/>
        <end position="193"/>
    </location>
</feature>
<feature type="compositionally biased region" description="Basic and acidic residues" evidence="1">
    <location>
        <begin position="155"/>
        <end position="164"/>
    </location>
</feature>
<accession>A0A8K0TJC5</accession>
<evidence type="ECO:0000313" key="3">
    <source>
        <dbReference type="Proteomes" id="UP000813385"/>
    </source>
</evidence>
<comment type="caution">
    <text evidence="2">The sequence shown here is derived from an EMBL/GenBank/DDBJ whole genome shotgun (WGS) entry which is preliminary data.</text>
</comment>
<protein>
    <submittedName>
        <fullName evidence="2">Uncharacterized protein</fullName>
    </submittedName>
</protein>
<gene>
    <name evidence="2" type="ORF">B0T11DRAFT_74893</name>
</gene>